<dbReference type="OrthoDB" id="5199543at2759"/>
<dbReference type="AlphaFoldDB" id="A0A9J6G7V6"/>
<name>A0A9J6G7V6_HAELO</name>
<protein>
    <submittedName>
        <fullName evidence="1">Uncharacterized protein</fullName>
    </submittedName>
</protein>
<accession>A0A9J6G7V6</accession>
<proteinExistence type="predicted"/>
<gene>
    <name evidence="1" type="ORF">HPB48_019082</name>
</gene>
<dbReference type="Proteomes" id="UP000821853">
    <property type="component" value="Chromosome 3"/>
</dbReference>
<evidence type="ECO:0000313" key="1">
    <source>
        <dbReference type="EMBL" id="KAH9370991.1"/>
    </source>
</evidence>
<comment type="caution">
    <text evidence="1">The sequence shown here is derived from an EMBL/GenBank/DDBJ whole genome shotgun (WGS) entry which is preliminary data.</text>
</comment>
<keyword evidence="2" id="KW-1185">Reference proteome</keyword>
<organism evidence="1 2">
    <name type="scientific">Haemaphysalis longicornis</name>
    <name type="common">Bush tick</name>
    <dbReference type="NCBI Taxonomy" id="44386"/>
    <lineage>
        <taxon>Eukaryota</taxon>
        <taxon>Metazoa</taxon>
        <taxon>Ecdysozoa</taxon>
        <taxon>Arthropoda</taxon>
        <taxon>Chelicerata</taxon>
        <taxon>Arachnida</taxon>
        <taxon>Acari</taxon>
        <taxon>Parasitiformes</taxon>
        <taxon>Ixodida</taxon>
        <taxon>Ixodoidea</taxon>
        <taxon>Ixodidae</taxon>
        <taxon>Haemaphysalinae</taxon>
        <taxon>Haemaphysalis</taxon>
    </lineage>
</organism>
<evidence type="ECO:0000313" key="2">
    <source>
        <dbReference type="Proteomes" id="UP000821853"/>
    </source>
</evidence>
<dbReference type="VEuPathDB" id="VectorBase:HLOH_064942"/>
<reference evidence="1 2" key="1">
    <citation type="journal article" date="2020" name="Cell">
        <title>Large-Scale Comparative Analyses of Tick Genomes Elucidate Their Genetic Diversity and Vector Capacities.</title>
        <authorList>
            <consortium name="Tick Genome and Microbiome Consortium (TIGMIC)"/>
            <person name="Jia N."/>
            <person name="Wang J."/>
            <person name="Shi W."/>
            <person name="Du L."/>
            <person name="Sun Y."/>
            <person name="Zhan W."/>
            <person name="Jiang J.F."/>
            <person name="Wang Q."/>
            <person name="Zhang B."/>
            <person name="Ji P."/>
            <person name="Bell-Sakyi L."/>
            <person name="Cui X.M."/>
            <person name="Yuan T.T."/>
            <person name="Jiang B.G."/>
            <person name="Yang W.F."/>
            <person name="Lam T.T."/>
            <person name="Chang Q.C."/>
            <person name="Ding S.J."/>
            <person name="Wang X.J."/>
            <person name="Zhu J.G."/>
            <person name="Ruan X.D."/>
            <person name="Zhao L."/>
            <person name="Wei J.T."/>
            <person name="Ye R.Z."/>
            <person name="Que T.C."/>
            <person name="Du C.H."/>
            <person name="Zhou Y.H."/>
            <person name="Cheng J.X."/>
            <person name="Dai P.F."/>
            <person name="Guo W.B."/>
            <person name="Han X.H."/>
            <person name="Huang E.J."/>
            <person name="Li L.F."/>
            <person name="Wei W."/>
            <person name="Gao Y.C."/>
            <person name="Liu J.Z."/>
            <person name="Shao H.Z."/>
            <person name="Wang X."/>
            <person name="Wang C.C."/>
            <person name="Yang T.C."/>
            <person name="Huo Q.B."/>
            <person name="Li W."/>
            <person name="Chen H.Y."/>
            <person name="Chen S.E."/>
            <person name="Zhou L.G."/>
            <person name="Ni X.B."/>
            <person name="Tian J.H."/>
            <person name="Sheng Y."/>
            <person name="Liu T."/>
            <person name="Pan Y.S."/>
            <person name="Xia L.Y."/>
            <person name="Li J."/>
            <person name="Zhao F."/>
            <person name="Cao W.C."/>
        </authorList>
    </citation>
    <scope>NUCLEOTIDE SEQUENCE [LARGE SCALE GENOMIC DNA]</scope>
    <source>
        <strain evidence="1">HaeL-2018</strain>
    </source>
</reference>
<sequence>MERVQASEAELRQVIEELPVVEIDDDEFYSLNGDAIAKTTAEVLLRSVEKGMALTDRTSTPHCIYLFDKWDLSDEANERDLCVGLKGDVNSLLMKHARAAMRDGVRTVLYQAPHQIAPPGHFRSRMQPLD</sequence>
<dbReference type="EMBL" id="JABSTR010000005">
    <property type="protein sequence ID" value="KAH9370991.1"/>
    <property type="molecule type" value="Genomic_DNA"/>
</dbReference>